<dbReference type="InterPro" id="IPR012255">
    <property type="entry name" value="ETF_b"/>
</dbReference>
<evidence type="ECO:0000256" key="2">
    <source>
        <dbReference type="ARBA" id="ARBA00016797"/>
    </source>
</evidence>
<evidence type="ECO:0000313" key="7">
    <source>
        <dbReference type="EMBL" id="MBK8572683.1"/>
    </source>
</evidence>
<dbReference type="InterPro" id="IPR014729">
    <property type="entry name" value="Rossmann-like_a/b/a_fold"/>
</dbReference>
<dbReference type="GO" id="GO:0009055">
    <property type="term" value="F:electron transfer activity"/>
    <property type="evidence" value="ECO:0007669"/>
    <property type="project" value="InterPro"/>
</dbReference>
<keyword evidence="3" id="KW-0813">Transport</keyword>
<dbReference type="Proteomes" id="UP000709959">
    <property type="component" value="Unassembled WGS sequence"/>
</dbReference>
<protein>
    <recommendedName>
        <fullName evidence="2">Electron transfer flavoprotein subunit beta</fullName>
    </recommendedName>
    <alternativeName>
        <fullName evidence="5">Electron transfer flavoprotein small subunit</fullName>
    </alternativeName>
</protein>
<evidence type="ECO:0000313" key="8">
    <source>
        <dbReference type="Proteomes" id="UP000709959"/>
    </source>
</evidence>
<dbReference type="PROSITE" id="PS01065">
    <property type="entry name" value="ETF_BETA"/>
    <property type="match status" value="1"/>
</dbReference>
<organism evidence="7 8">
    <name type="scientific">Candidatus Geothrix odensensis</name>
    <dbReference type="NCBI Taxonomy" id="2954440"/>
    <lineage>
        <taxon>Bacteria</taxon>
        <taxon>Pseudomonadati</taxon>
        <taxon>Acidobacteriota</taxon>
        <taxon>Holophagae</taxon>
        <taxon>Holophagales</taxon>
        <taxon>Holophagaceae</taxon>
        <taxon>Geothrix</taxon>
    </lineage>
</organism>
<dbReference type="Gene3D" id="3.40.50.620">
    <property type="entry name" value="HUPs"/>
    <property type="match status" value="1"/>
</dbReference>
<dbReference type="PIRSF" id="PIRSF000090">
    <property type="entry name" value="Beta-ETF"/>
    <property type="match status" value="1"/>
</dbReference>
<evidence type="ECO:0000256" key="3">
    <source>
        <dbReference type="ARBA" id="ARBA00022448"/>
    </source>
</evidence>
<keyword evidence="4" id="KW-0249">Electron transport</keyword>
<sequence>MKILVALKQVPDTETKIKVAADGRSLDPADVKWITSPYDEYALEEAIRTKEGKGAEVVALSVGGDSAKDVLKNALALGADSAVLLRGDGQGDAFAVAQIIAGYAKDKGFDLILCGNKGLGGDNAAMGPMLAELLGIAQANVIVMLELGEGTFKAEREIEGGSEIVEGRLPAVITAQKGLNEPRYASLKGIMAAKKKTIEEVDAVPATVGTQTIALALPPERPAGRKLEGDAAAQAQALLQALKDEAKVF</sequence>
<evidence type="ECO:0000256" key="5">
    <source>
        <dbReference type="ARBA" id="ARBA00042002"/>
    </source>
</evidence>
<evidence type="ECO:0000256" key="1">
    <source>
        <dbReference type="ARBA" id="ARBA00007557"/>
    </source>
</evidence>
<dbReference type="CDD" id="cd01714">
    <property type="entry name" value="ETF_beta"/>
    <property type="match status" value="1"/>
</dbReference>
<dbReference type="InterPro" id="IPR014730">
    <property type="entry name" value="ETF_a/b_N"/>
</dbReference>
<proteinExistence type="inferred from homology"/>
<dbReference type="PANTHER" id="PTHR21294:SF8">
    <property type="entry name" value="ELECTRON TRANSFER FLAVOPROTEIN SUBUNIT BETA"/>
    <property type="match status" value="1"/>
</dbReference>
<dbReference type="SMART" id="SM00893">
    <property type="entry name" value="ETF"/>
    <property type="match status" value="1"/>
</dbReference>
<evidence type="ECO:0000259" key="6">
    <source>
        <dbReference type="SMART" id="SM00893"/>
    </source>
</evidence>
<gene>
    <name evidence="7" type="ORF">IPN91_08555</name>
</gene>
<dbReference type="InterPro" id="IPR000049">
    <property type="entry name" value="ET-Flavoprotein_bsu_CS"/>
</dbReference>
<comment type="similarity">
    <text evidence="1">Belongs to the ETF beta-subunit/FixA family.</text>
</comment>
<accession>A0A936F237</accession>
<dbReference type="SUPFAM" id="SSF52402">
    <property type="entry name" value="Adenine nucleotide alpha hydrolases-like"/>
    <property type="match status" value="1"/>
</dbReference>
<dbReference type="PANTHER" id="PTHR21294">
    <property type="entry name" value="ELECTRON TRANSFER FLAVOPROTEIN BETA-SUBUNIT"/>
    <property type="match status" value="1"/>
</dbReference>
<reference evidence="7 8" key="1">
    <citation type="submission" date="2020-10" db="EMBL/GenBank/DDBJ databases">
        <title>Connecting structure to function with the recovery of over 1000 high-quality activated sludge metagenome-assembled genomes encoding full-length rRNA genes using long-read sequencing.</title>
        <authorList>
            <person name="Singleton C.M."/>
            <person name="Petriglieri F."/>
            <person name="Kristensen J.M."/>
            <person name="Kirkegaard R.H."/>
            <person name="Michaelsen T.Y."/>
            <person name="Andersen M.H."/>
            <person name="Karst S.M."/>
            <person name="Dueholm M.S."/>
            <person name="Nielsen P.H."/>
            <person name="Albertsen M."/>
        </authorList>
    </citation>
    <scope>NUCLEOTIDE SEQUENCE [LARGE SCALE GENOMIC DNA]</scope>
    <source>
        <strain evidence="7">OdNE_18-Q3-R46-58_MAXAC.008</strain>
    </source>
</reference>
<comment type="caution">
    <text evidence="7">The sequence shown here is derived from an EMBL/GenBank/DDBJ whole genome shotgun (WGS) entry which is preliminary data.</text>
</comment>
<dbReference type="Pfam" id="PF01012">
    <property type="entry name" value="ETF"/>
    <property type="match status" value="1"/>
</dbReference>
<dbReference type="EMBL" id="JADKCH010000007">
    <property type="protein sequence ID" value="MBK8572683.1"/>
    <property type="molecule type" value="Genomic_DNA"/>
</dbReference>
<name>A0A936F237_9BACT</name>
<dbReference type="AlphaFoldDB" id="A0A936F237"/>
<feature type="domain" description="Electron transfer flavoprotein alpha/beta-subunit N-terminal" evidence="6">
    <location>
        <begin position="23"/>
        <end position="210"/>
    </location>
</feature>
<dbReference type="InterPro" id="IPR033948">
    <property type="entry name" value="ETF_beta_N"/>
</dbReference>
<evidence type="ECO:0000256" key="4">
    <source>
        <dbReference type="ARBA" id="ARBA00022982"/>
    </source>
</evidence>